<dbReference type="Proteomes" id="UP000504693">
    <property type="component" value="Chromosome"/>
</dbReference>
<accession>A0A7D4BAM1</accession>
<evidence type="ECO:0000313" key="3">
    <source>
        <dbReference type="Proteomes" id="UP000504693"/>
    </source>
</evidence>
<dbReference type="KEGG" id="emv:HQR01_10415"/>
<name>A0A7D4BAM1_9SPHN</name>
<organism evidence="2 3">
    <name type="scientific">Erythrobacter mangrovi</name>
    <dbReference type="NCBI Taxonomy" id="2739433"/>
    <lineage>
        <taxon>Bacteria</taxon>
        <taxon>Pseudomonadati</taxon>
        <taxon>Pseudomonadota</taxon>
        <taxon>Alphaproteobacteria</taxon>
        <taxon>Sphingomonadales</taxon>
        <taxon>Erythrobacteraceae</taxon>
        <taxon>Erythrobacter/Porphyrobacter group</taxon>
        <taxon>Erythrobacter</taxon>
    </lineage>
</organism>
<evidence type="ECO:0000313" key="2">
    <source>
        <dbReference type="EMBL" id="QKG71741.1"/>
    </source>
</evidence>
<dbReference type="AlphaFoldDB" id="A0A7D4BAM1"/>
<reference evidence="2 3" key="1">
    <citation type="submission" date="2020-05" db="EMBL/GenBank/DDBJ databases">
        <title>Erythrobacter mangrovi sp. nov., isolated from rhizosphere soil of mangrove plant (Kandelia candel).</title>
        <authorList>
            <person name="Ye Y.H."/>
        </authorList>
    </citation>
    <scope>NUCLEOTIDE SEQUENCE [LARGE SCALE GENOMIC DNA]</scope>
    <source>
        <strain evidence="2 3">EB310</strain>
    </source>
</reference>
<protein>
    <submittedName>
        <fullName evidence="2">Uncharacterized protein</fullName>
    </submittedName>
</protein>
<gene>
    <name evidence="2" type="ORF">HQR01_10415</name>
</gene>
<evidence type="ECO:0000256" key="1">
    <source>
        <dbReference type="SAM" id="SignalP"/>
    </source>
</evidence>
<keyword evidence="3" id="KW-1185">Reference proteome</keyword>
<feature type="signal peptide" evidence="1">
    <location>
        <begin position="1"/>
        <end position="21"/>
    </location>
</feature>
<sequence length="210" mass="22913">MRGLARLGALLLLLVAMPLRAEGPSGSYDGSQTELAAWLELDADGRFSYWVSYGAVDEVSQGSWHQVEGGIVLDSDPVTAPEFEQVRTSEGEPDALAIHLEVPTGLPVQLFSANVTMADGTAFVADFNADELVVPLDEGGQVATIALALPIFEVRSADIPVEDGAHDLSFRFEPNDLGVFDFDEAFLPERDGAYLLERFDRLLRFRKIEL</sequence>
<dbReference type="EMBL" id="CP053921">
    <property type="protein sequence ID" value="QKG71741.1"/>
    <property type="molecule type" value="Genomic_DNA"/>
</dbReference>
<proteinExistence type="predicted"/>
<dbReference type="RefSeq" id="WP_173214809.1">
    <property type="nucleotide sequence ID" value="NZ_CP053921.1"/>
</dbReference>
<feature type="chain" id="PRO_5028918671" evidence="1">
    <location>
        <begin position="22"/>
        <end position="210"/>
    </location>
</feature>
<keyword evidence="1" id="KW-0732">Signal</keyword>